<comment type="subcellular location">
    <subcellularLocation>
        <location evidence="2">Endoplasmic reticulum membrane</location>
    </subcellularLocation>
</comment>
<evidence type="ECO:0000256" key="24">
    <source>
        <dbReference type="RuleBase" id="RU000461"/>
    </source>
</evidence>
<comment type="catalytic activity">
    <reaction evidence="16">
        <text>dodecanoate + reduced [NADPH--hemoprotein reductase] + O2 = 12-hydroxydodecanoate + oxidized [NADPH--hemoprotein reductase] + H2O + H(+)</text>
        <dbReference type="Rhea" id="RHEA:38947"/>
        <dbReference type="Rhea" id="RHEA-COMP:11964"/>
        <dbReference type="Rhea" id="RHEA-COMP:11965"/>
        <dbReference type="ChEBI" id="CHEBI:15377"/>
        <dbReference type="ChEBI" id="CHEBI:15378"/>
        <dbReference type="ChEBI" id="CHEBI:15379"/>
        <dbReference type="ChEBI" id="CHEBI:18262"/>
        <dbReference type="ChEBI" id="CHEBI:36204"/>
        <dbReference type="ChEBI" id="CHEBI:57618"/>
        <dbReference type="ChEBI" id="CHEBI:58210"/>
    </reaction>
    <physiologicalReaction direction="left-to-right" evidence="16">
        <dbReference type="Rhea" id="RHEA:38948"/>
    </physiologicalReaction>
</comment>
<dbReference type="GO" id="GO:0005789">
    <property type="term" value="C:endoplasmic reticulum membrane"/>
    <property type="evidence" value="ECO:0007669"/>
    <property type="project" value="UniProtKB-SubCell"/>
</dbReference>
<comment type="caution">
    <text evidence="26">The sequence shown here is derived from an EMBL/GenBank/DDBJ whole genome shotgun (WGS) entry which is preliminary data.</text>
</comment>
<evidence type="ECO:0000256" key="7">
    <source>
        <dbReference type="ARBA" id="ARBA00022824"/>
    </source>
</evidence>
<evidence type="ECO:0000256" key="20">
    <source>
        <dbReference type="ARBA" id="ARBA00070763"/>
    </source>
</evidence>
<reference evidence="26" key="1">
    <citation type="submission" date="2019-09" db="EMBL/GenBank/DDBJ databases">
        <title>Bird 10,000 Genomes (B10K) Project - Family phase.</title>
        <authorList>
            <person name="Zhang G."/>
        </authorList>
    </citation>
    <scope>NUCLEOTIDE SEQUENCE</scope>
    <source>
        <strain evidence="26">B10K-DU-025-06</strain>
        <tissue evidence="26">Mixed tissue sample</tissue>
    </source>
</reference>
<organism evidence="26 27">
    <name type="scientific">Eolophus roseicapilla</name>
    <name type="common">Galah cockatoo</name>
    <name type="synonym">Cacatua roseicapilla</name>
    <dbReference type="NCBI Taxonomy" id="176039"/>
    <lineage>
        <taxon>Eukaryota</taxon>
        <taxon>Metazoa</taxon>
        <taxon>Chordata</taxon>
        <taxon>Craniata</taxon>
        <taxon>Vertebrata</taxon>
        <taxon>Euteleostomi</taxon>
        <taxon>Archelosauria</taxon>
        <taxon>Archosauria</taxon>
        <taxon>Dinosauria</taxon>
        <taxon>Saurischia</taxon>
        <taxon>Theropoda</taxon>
        <taxon>Coelurosauria</taxon>
        <taxon>Aves</taxon>
        <taxon>Neognathae</taxon>
        <taxon>Neoaves</taxon>
        <taxon>Telluraves</taxon>
        <taxon>Australaves</taxon>
        <taxon>Psittaciformes</taxon>
        <taxon>Cacatuidae</taxon>
        <taxon>Eolophus</taxon>
    </lineage>
</organism>
<proteinExistence type="inferred from homology"/>
<dbReference type="AlphaFoldDB" id="A0A851XSE5"/>
<name>A0A851XSE5_EOLRO</name>
<evidence type="ECO:0000256" key="11">
    <source>
        <dbReference type="ARBA" id="ARBA00023136"/>
    </source>
</evidence>
<dbReference type="EC" id="1.14.14.79" evidence="18"/>
<dbReference type="Gene3D" id="1.10.630.10">
    <property type="entry name" value="Cytochrome P450"/>
    <property type="match status" value="1"/>
</dbReference>
<keyword evidence="5 23" id="KW-0349">Heme</keyword>
<dbReference type="PRINTS" id="PR00463">
    <property type="entry name" value="EP450I"/>
</dbReference>
<evidence type="ECO:0000256" key="9">
    <source>
        <dbReference type="ARBA" id="ARBA00023004"/>
    </source>
</evidence>
<dbReference type="InterPro" id="IPR002401">
    <property type="entry name" value="Cyt_P450_E_grp-I"/>
</dbReference>
<evidence type="ECO:0000256" key="6">
    <source>
        <dbReference type="ARBA" id="ARBA00022723"/>
    </source>
</evidence>
<dbReference type="EMBL" id="WBNI01000416">
    <property type="protein sequence ID" value="NXD67552.1"/>
    <property type="molecule type" value="Genomic_DNA"/>
</dbReference>
<evidence type="ECO:0000256" key="19">
    <source>
        <dbReference type="ARBA" id="ARBA00066560"/>
    </source>
</evidence>
<dbReference type="PROSITE" id="PS00086">
    <property type="entry name" value="CYTOCHROME_P450"/>
    <property type="match status" value="1"/>
</dbReference>
<evidence type="ECO:0000313" key="26">
    <source>
        <dbReference type="EMBL" id="NXD67552.1"/>
    </source>
</evidence>
<keyword evidence="25" id="KW-0812">Transmembrane</keyword>
<dbReference type="SUPFAM" id="SSF48264">
    <property type="entry name" value="Cytochrome P450"/>
    <property type="match status" value="1"/>
</dbReference>
<dbReference type="EC" id="1.14.14.80" evidence="19"/>
<evidence type="ECO:0000256" key="12">
    <source>
        <dbReference type="ARBA" id="ARBA00050386"/>
    </source>
</evidence>
<protein>
    <recommendedName>
        <fullName evidence="20">Cytochrome P450 4V2</fullName>
        <ecNumber evidence="18">1.14.14.79</ecNumber>
        <ecNumber evidence="19">1.14.14.80</ecNumber>
    </recommendedName>
    <alternativeName>
        <fullName evidence="21">Docosahexaenoic acid omega-hydroxylase CYP4V2</fullName>
    </alternativeName>
    <alternativeName>
        <fullName evidence="22">Long-chain fatty acid omega-monooxygenase</fullName>
    </alternativeName>
</protein>
<evidence type="ECO:0000256" key="5">
    <source>
        <dbReference type="ARBA" id="ARBA00022617"/>
    </source>
</evidence>
<keyword evidence="10 24" id="KW-0503">Monooxygenase</keyword>
<comment type="catalytic activity">
    <reaction evidence="12">
        <text>(4Z,7Z,10Z,13Z,16Z,19Z)-docosahexaenoate + reduced [NADPH--hemoprotein reductase] + O2 = 22-hydroxy-(4Z,7Z,10Z,13Z,16Z,19Z)-docosahexaenoate + oxidized [NADPH--hemoprotein reductase] + H2O + H(+)</text>
        <dbReference type="Rhea" id="RHEA:40155"/>
        <dbReference type="Rhea" id="RHEA-COMP:11964"/>
        <dbReference type="Rhea" id="RHEA-COMP:11965"/>
        <dbReference type="ChEBI" id="CHEBI:15377"/>
        <dbReference type="ChEBI" id="CHEBI:15378"/>
        <dbReference type="ChEBI" id="CHEBI:15379"/>
        <dbReference type="ChEBI" id="CHEBI:57618"/>
        <dbReference type="ChEBI" id="CHEBI:58210"/>
        <dbReference type="ChEBI" id="CHEBI:77015"/>
        <dbReference type="ChEBI" id="CHEBI:77016"/>
        <dbReference type="EC" id="1.14.14.79"/>
    </reaction>
    <physiologicalReaction direction="left-to-right" evidence="12">
        <dbReference type="Rhea" id="RHEA:40156"/>
    </physiologicalReaction>
</comment>
<evidence type="ECO:0000256" key="18">
    <source>
        <dbReference type="ARBA" id="ARBA00066547"/>
    </source>
</evidence>
<keyword evidence="7" id="KW-0256">Endoplasmic reticulum</keyword>
<evidence type="ECO:0000256" key="14">
    <source>
        <dbReference type="ARBA" id="ARBA00052522"/>
    </source>
</evidence>
<comment type="pathway">
    <text evidence="3">Lipid metabolism; fatty acid metabolism.</text>
</comment>
<evidence type="ECO:0000256" key="16">
    <source>
        <dbReference type="ARBA" id="ARBA00052805"/>
    </source>
</evidence>
<evidence type="ECO:0000313" key="27">
    <source>
        <dbReference type="Proteomes" id="UP000637704"/>
    </source>
</evidence>
<evidence type="ECO:0000256" key="23">
    <source>
        <dbReference type="PIRSR" id="PIRSR602401-1"/>
    </source>
</evidence>
<evidence type="ECO:0000256" key="17">
    <source>
        <dbReference type="ARBA" id="ARBA00057964"/>
    </source>
</evidence>
<dbReference type="GO" id="GO:0005506">
    <property type="term" value="F:iron ion binding"/>
    <property type="evidence" value="ECO:0007669"/>
    <property type="project" value="InterPro"/>
</dbReference>
<evidence type="ECO:0000256" key="15">
    <source>
        <dbReference type="ARBA" id="ARBA00052785"/>
    </source>
</evidence>
<evidence type="ECO:0000256" key="3">
    <source>
        <dbReference type="ARBA" id="ARBA00004872"/>
    </source>
</evidence>
<dbReference type="InterPro" id="IPR017972">
    <property type="entry name" value="Cyt_P450_CS"/>
</dbReference>
<feature type="transmembrane region" description="Helical" evidence="25">
    <location>
        <begin position="20"/>
        <end position="39"/>
    </location>
</feature>
<feature type="binding site" description="axial binding residue" evidence="23">
    <location>
        <position position="470"/>
    </location>
    <ligand>
        <name>heme</name>
        <dbReference type="ChEBI" id="CHEBI:30413"/>
    </ligand>
    <ligandPart>
        <name>Fe</name>
        <dbReference type="ChEBI" id="CHEBI:18248"/>
    </ligandPart>
</feature>
<dbReference type="FunFam" id="1.10.630.10:FF:000035">
    <property type="entry name" value="CYtochrome P450 family"/>
    <property type="match status" value="1"/>
</dbReference>
<evidence type="ECO:0000256" key="22">
    <source>
        <dbReference type="ARBA" id="ARBA00079181"/>
    </source>
</evidence>
<keyword evidence="8 24" id="KW-0560">Oxidoreductase</keyword>
<comment type="catalytic activity">
    <reaction evidence="13">
        <text>hexadecanoate + reduced [NADPH--hemoprotein reductase] + O2 = 16-hydroxyhexadecanoate + oxidized [NADPH--hemoprotein reductase] + H2O + H(+)</text>
        <dbReference type="Rhea" id="RHEA:40199"/>
        <dbReference type="Rhea" id="RHEA-COMP:11964"/>
        <dbReference type="Rhea" id="RHEA-COMP:11965"/>
        <dbReference type="ChEBI" id="CHEBI:7896"/>
        <dbReference type="ChEBI" id="CHEBI:15377"/>
        <dbReference type="ChEBI" id="CHEBI:15378"/>
        <dbReference type="ChEBI" id="CHEBI:15379"/>
        <dbReference type="ChEBI" id="CHEBI:55329"/>
        <dbReference type="ChEBI" id="CHEBI:57618"/>
        <dbReference type="ChEBI" id="CHEBI:58210"/>
        <dbReference type="EC" id="1.14.14.80"/>
    </reaction>
    <physiologicalReaction direction="left-to-right" evidence="13">
        <dbReference type="Rhea" id="RHEA:40200"/>
    </physiologicalReaction>
</comment>
<dbReference type="GO" id="GO:0020037">
    <property type="term" value="F:heme binding"/>
    <property type="evidence" value="ECO:0007669"/>
    <property type="project" value="InterPro"/>
</dbReference>
<keyword evidence="9 23" id="KW-0408">Iron</keyword>
<evidence type="ECO:0000256" key="8">
    <source>
        <dbReference type="ARBA" id="ARBA00023002"/>
    </source>
</evidence>
<dbReference type="InterPro" id="IPR036396">
    <property type="entry name" value="Cyt_P450_sf"/>
</dbReference>
<dbReference type="PANTHER" id="PTHR24291:SF193">
    <property type="entry name" value="CYTOCHROME P450 4V2"/>
    <property type="match status" value="1"/>
</dbReference>
<comment type="cofactor">
    <cofactor evidence="1 23">
        <name>heme</name>
        <dbReference type="ChEBI" id="CHEBI:30413"/>
    </cofactor>
</comment>
<keyword evidence="25" id="KW-1133">Transmembrane helix</keyword>
<feature type="non-terminal residue" evidence="26">
    <location>
        <position position="529"/>
    </location>
</feature>
<evidence type="ECO:0000256" key="25">
    <source>
        <dbReference type="SAM" id="Phobius"/>
    </source>
</evidence>
<keyword evidence="6 23" id="KW-0479">Metal-binding</keyword>
<dbReference type="Pfam" id="PF00067">
    <property type="entry name" value="p450"/>
    <property type="match status" value="1"/>
</dbReference>
<comment type="catalytic activity">
    <reaction evidence="15">
        <text>tetradecanoate + reduced [NADPH--hemoprotein reductase] + O2 = 14-hydroxytetradecanoate + oxidized [NADPH--hemoprotein reductase] + H2O + H(+)</text>
        <dbReference type="Rhea" id="RHEA:40203"/>
        <dbReference type="Rhea" id="RHEA-COMP:11964"/>
        <dbReference type="Rhea" id="RHEA-COMP:11965"/>
        <dbReference type="ChEBI" id="CHEBI:15377"/>
        <dbReference type="ChEBI" id="CHEBI:15378"/>
        <dbReference type="ChEBI" id="CHEBI:15379"/>
        <dbReference type="ChEBI" id="CHEBI:30807"/>
        <dbReference type="ChEBI" id="CHEBI:57618"/>
        <dbReference type="ChEBI" id="CHEBI:58210"/>
        <dbReference type="ChEBI" id="CHEBI:77033"/>
    </reaction>
    <physiologicalReaction direction="left-to-right" evidence="15">
        <dbReference type="Rhea" id="RHEA:40204"/>
    </physiologicalReaction>
</comment>
<feature type="non-terminal residue" evidence="26">
    <location>
        <position position="1"/>
    </location>
</feature>
<dbReference type="GO" id="GO:0102033">
    <property type="term" value="F:long-chain fatty acid omega-hydroxylase activity"/>
    <property type="evidence" value="ECO:0007669"/>
    <property type="project" value="UniProtKB-EC"/>
</dbReference>
<accession>A0A851XSE5</accession>
<dbReference type="InterPro" id="IPR050196">
    <property type="entry name" value="Cytochrome_P450_Monoox"/>
</dbReference>
<keyword evidence="11 25" id="KW-0472">Membrane</keyword>
<evidence type="ECO:0000256" key="13">
    <source>
        <dbReference type="ARBA" id="ARBA00051511"/>
    </source>
</evidence>
<comment type="catalytic activity">
    <reaction evidence="14">
        <text>(5Z,8Z,11Z,14Z,17Z)-eicosapentaenoate + reduced [NADPH--hemoprotein reductase] + O2 = 20-hydroxy-(5Z,8Z,11Z,14Z,17Z)-eicosapentaenoate + oxidized [NADPH--hemoprotein reductase] + H2O + H(+)</text>
        <dbReference type="Rhea" id="RHEA:39791"/>
        <dbReference type="Rhea" id="RHEA-COMP:11964"/>
        <dbReference type="Rhea" id="RHEA-COMP:11965"/>
        <dbReference type="ChEBI" id="CHEBI:15377"/>
        <dbReference type="ChEBI" id="CHEBI:15378"/>
        <dbReference type="ChEBI" id="CHEBI:15379"/>
        <dbReference type="ChEBI" id="CHEBI:57618"/>
        <dbReference type="ChEBI" id="CHEBI:58210"/>
        <dbReference type="ChEBI" id="CHEBI:58562"/>
        <dbReference type="ChEBI" id="CHEBI:76639"/>
    </reaction>
    <physiologicalReaction direction="left-to-right" evidence="14">
        <dbReference type="Rhea" id="RHEA:39792"/>
    </physiologicalReaction>
</comment>
<dbReference type="PANTHER" id="PTHR24291">
    <property type="entry name" value="CYTOCHROME P450 FAMILY 4"/>
    <property type="match status" value="1"/>
</dbReference>
<evidence type="ECO:0000256" key="10">
    <source>
        <dbReference type="ARBA" id="ARBA00023033"/>
    </source>
</evidence>
<dbReference type="PRINTS" id="PR00385">
    <property type="entry name" value="P450"/>
</dbReference>
<comment type="function">
    <text evidence="17">A cytochrome P450 monooxygenase involved in fatty acid metabolism in the eye. Catalyzes the omega-hydroxylation of polyunsaturated fatty acids (PUFAs) docosahexaenoate (DHA) and its precursor eicosapentaenoate (EPA), and may contribute to the homeostasis of these retinal PUFAs. Omega hydroxylates saturated fatty acids such as laurate, myristate and palmitate, the catalytic efficiency decreasing in the following order: myristate &gt; laurate &gt; palmitate (C14&gt;C12&gt;C16). Mechanistically, uses molecular oxygen inserting one oxygen atom into a substrate, and reducing the second into a water molecule, with two electrons provided by NADPH via cytochrome P450 reductase (CPR; NADPH-ferrihemoprotein reductase).</text>
</comment>
<gene>
    <name evidence="26" type="primary">Cyp4v2</name>
    <name evidence="26" type="ORF">EOLROS_R10942</name>
</gene>
<comment type="similarity">
    <text evidence="4 24">Belongs to the cytochrome P450 family.</text>
</comment>
<dbReference type="InterPro" id="IPR001128">
    <property type="entry name" value="Cyt_P450"/>
</dbReference>
<evidence type="ECO:0000256" key="21">
    <source>
        <dbReference type="ARBA" id="ARBA00076651"/>
    </source>
</evidence>
<dbReference type="Proteomes" id="UP000637704">
    <property type="component" value="Unassembled WGS sequence"/>
</dbReference>
<evidence type="ECO:0000256" key="1">
    <source>
        <dbReference type="ARBA" id="ARBA00001971"/>
    </source>
</evidence>
<keyword evidence="27" id="KW-1185">Reference proteome</keyword>
<evidence type="ECO:0000256" key="2">
    <source>
        <dbReference type="ARBA" id="ARBA00004586"/>
    </source>
</evidence>
<sequence length="529" mass="60730">VVMEIMQGAVGGSQLLQLEAGVIALLLAVVAVSSLPSLMDYWRRWWVLKPVPGVSPCYPVLGNVLLMERKGEGFFKQLQTYVEEFRSWPLLKLWIGPLPVMVLYHPDSVEVILNSSKHIEKSYMYKFLQPWLGTGLLTSTGNKWRLRRKMITPTFHFTILTDFLEVMNEQGTILLEKLEKHVDKEPFDVFLDITLCALDIICETAMGKNVGAQENKDSDYVRAVYRMSDLIQQRQMSPWLWPDLVYSLFKEGREHEKNLKILHNFTDTVIAEKVAELENAKQTKHDTDGSCEESGSKKRKAFLDMLLNATDDEGNKLDYNDIREEVDTFMFEGHDTTAAGMNWALYLLGHNPEAQKKVHKELDEVFGNTERPVTMDDLKELRYLECVLKEALRLFPSVPLFARALREDCSIRGYQIPKGTNVVVITYALHRDPEIFPDPEEFKPERFLPENCKGRHPYAYVPFSAGPRNCIGQRFAQMEEKALLALILRRFWVDSCQKPEELGITGGLILRPSNGVWIKLKRRQNAGSE</sequence>
<evidence type="ECO:0000256" key="4">
    <source>
        <dbReference type="ARBA" id="ARBA00010617"/>
    </source>
</evidence>